<keyword evidence="3" id="KW-1185">Reference proteome</keyword>
<feature type="compositionally biased region" description="Polar residues" evidence="1">
    <location>
        <begin position="126"/>
        <end position="148"/>
    </location>
</feature>
<dbReference type="Proteomes" id="UP001456524">
    <property type="component" value="Unassembled WGS sequence"/>
</dbReference>
<comment type="caution">
    <text evidence="2">The sequence shown here is derived from an EMBL/GenBank/DDBJ whole genome shotgun (WGS) entry which is preliminary data.</text>
</comment>
<dbReference type="EMBL" id="JBBWUH010000001">
    <property type="protein sequence ID" value="KAK8177191.1"/>
    <property type="molecule type" value="Genomic_DNA"/>
</dbReference>
<gene>
    <name evidence="2" type="ORF">IWX90DRAFT_10326</name>
</gene>
<accession>A0ABR1Y628</accession>
<protein>
    <submittedName>
        <fullName evidence="2">Uncharacterized protein</fullName>
    </submittedName>
</protein>
<organism evidence="2 3">
    <name type="scientific">Phyllosticta citrichinensis</name>
    <dbReference type="NCBI Taxonomy" id="1130410"/>
    <lineage>
        <taxon>Eukaryota</taxon>
        <taxon>Fungi</taxon>
        <taxon>Dikarya</taxon>
        <taxon>Ascomycota</taxon>
        <taxon>Pezizomycotina</taxon>
        <taxon>Dothideomycetes</taxon>
        <taxon>Dothideomycetes incertae sedis</taxon>
        <taxon>Botryosphaeriales</taxon>
        <taxon>Phyllostictaceae</taxon>
        <taxon>Phyllosticta</taxon>
    </lineage>
</organism>
<sequence length="221" mass="24985">MSGSWEPGPWYKMTSGRRFFRTHRSFILDPQPASIMRCGQCTCRLCGGTASICMTFLARGGLVEGTILRQTRSSCRPLHCIEVLPPRNHHSDSHHYKTTKASQTERSKERKRRPVKELSRRELRTDTTVLSRSDSLSFPEQQSSTSAPTPIDKGKTRRILYPPARRTYRALSLFACGQRDRAWVLQGKNRPRATAAVSCCITLPHSCVEGREYKAAKFALG</sequence>
<feature type="region of interest" description="Disordered" evidence="1">
    <location>
        <begin position="89"/>
        <end position="156"/>
    </location>
</feature>
<evidence type="ECO:0000256" key="1">
    <source>
        <dbReference type="SAM" id="MobiDB-lite"/>
    </source>
</evidence>
<feature type="compositionally biased region" description="Basic and acidic residues" evidence="1">
    <location>
        <begin position="115"/>
        <end position="125"/>
    </location>
</feature>
<evidence type="ECO:0000313" key="3">
    <source>
        <dbReference type="Proteomes" id="UP001456524"/>
    </source>
</evidence>
<proteinExistence type="predicted"/>
<name>A0ABR1Y628_9PEZI</name>
<reference evidence="2 3" key="1">
    <citation type="journal article" date="2022" name="G3 (Bethesda)">
        <title>Enemy or ally: a genomic approach to elucidate the lifestyle of Phyllosticta citrichinaensis.</title>
        <authorList>
            <person name="Buijs V.A."/>
            <person name="Groenewald J.Z."/>
            <person name="Haridas S."/>
            <person name="LaButti K.M."/>
            <person name="Lipzen A."/>
            <person name="Martin F.M."/>
            <person name="Barry K."/>
            <person name="Grigoriev I.V."/>
            <person name="Crous P.W."/>
            <person name="Seidl M.F."/>
        </authorList>
    </citation>
    <scope>NUCLEOTIDE SEQUENCE [LARGE SCALE GENOMIC DNA]</scope>
    <source>
        <strain evidence="2 3">CBS 129764</strain>
    </source>
</reference>
<evidence type="ECO:0000313" key="2">
    <source>
        <dbReference type="EMBL" id="KAK8177191.1"/>
    </source>
</evidence>